<dbReference type="InterPro" id="IPR004682">
    <property type="entry name" value="TRAP_DctP"/>
</dbReference>
<dbReference type="Proteomes" id="UP000051913">
    <property type="component" value="Unassembled WGS sequence"/>
</dbReference>
<dbReference type="CDD" id="cd13603">
    <property type="entry name" value="PBP2_TRAP_Siap_TeaA_like"/>
    <property type="match status" value="1"/>
</dbReference>
<dbReference type="RefSeq" id="WP_057850845.1">
    <property type="nucleotide sequence ID" value="NZ_LLXX01000090.1"/>
</dbReference>
<accession>A0A0R3LJD6</accession>
<evidence type="ECO:0000256" key="4">
    <source>
        <dbReference type="ARBA" id="ARBA00022729"/>
    </source>
</evidence>
<dbReference type="InterPro" id="IPR006311">
    <property type="entry name" value="TAT_signal"/>
</dbReference>
<evidence type="ECO:0000313" key="6">
    <source>
        <dbReference type="EMBL" id="KRR07876.1"/>
    </source>
</evidence>
<dbReference type="STRING" id="1518501.CQ10_18270"/>
<dbReference type="PANTHER" id="PTHR33376">
    <property type="match status" value="1"/>
</dbReference>
<dbReference type="Gene3D" id="3.40.190.170">
    <property type="entry name" value="Bacterial extracellular solute-binding protein, family 7"/>
    <property type="match status" value="1"/>
</dbReference>
<evidence type="ECO:0000256" key="3">
    <source>
        <dbReference type="ARBA" id="ARBA00022448"/>
    </source>
</evidence>
<feature type="chain" id="PRO_5009797096" evidence="5">
    <location>
        <begin position="30"/>
        <end position="339"/>
    </location>
</feature>
<keyword evidence="7" id="KW-1185">Reference proteome</keyword>
<comment type="similarity">
    <text evidence="2">Belongs to the bacterial solute-binding protein 7 family.</text>
</comment>
<name>A0A0R3LJD6_9BRAD</name>
<evidence type="ECO:0000256" key="5">
    <source>
        <dbReference type="SAM" id="SignalP"/>
    </source>
</evidence>
<dbReference type="AlphaFoldDB" id="A0A0R3LJD6"/>
<comment type="caution">
    <text evidence="6">The sequence shown here is derived from an EMBL/GenBank/DDBJ whole genome shotgun (WGS) entry which is preliminary data.</text>
</comment>
<proteinExistence type="inferred from homology"/>
<dbReference type="OrthoDB" id="9803763at2"/>
<dbReference type="NCBIfam" id="NF037995">
    <property type="entry name" value="TRAP_S1"/>
    <property type="match status" value="1"/>
</dbReference>
<dbReference type="PANTHER" id="PTHR33376:SF4">
    <property type="entry name" value="SIALIC ACID-BINDING PERIPLASMIC PROTEIN SIAP"/>
    <property type="match status" value="1"/>
</dbReference>
<evidence type="ECO:0000256" key="2">
    <source>
        <dbReference type="ARBA" id="ARBA00009023"/>
    </source>
</evidence>
<sequence length="339" mass="37207">MSFSRRTLLKASAASAVLGGIGAPLVARAQTAEFTYKYANNLPDGHPMNARAKEMAAAIKTETNGRFDLQIFPNNQLGSDTDMLSQIRSGGVEFFTLSGLILATLVPAASISGIGFAFPDYDTVWKAMDGGLGAHIRGEITKANLVVMDKIWDNGFRQTTSSTKPINGPDDLKGFKIRVPVSPLWTSMFKAFDAAPASINFSEVYSALQTKIVEGQENPLAIISTAKLYEVQKFCSLTNHMWDGFWFLANRRAWEKLPEDIRTIVAKNINAAAVKEREDVAKLNAGLQQELAGKGLTFNQPNVTPFRDKLRSAGFYAEWKGKYGDQPWELLEKSVGKLS</sequence>
<dbReference type="GO" id="GO:0055085">
    <property type="term" value="P:transmembrane transport"/>
    <property type="evidence" value="ECO:0007669"/>
    <property type="project" value="InterPro"/>
</dbReference>
<dbReference type="NCBIfam" id="TIGR00787">
    <property type="entry name" value="dctP"/>
    <property type="match status" value="1"/>
</dbReference>
<reference evidence="6 7" key="1">
    <citation type="submission" date="2014-03" db="EMBL/GenBank/DDBJ databases">
        <title>Bradyrhizobium valentinum sp. nov., isolated from effective nodules of Lupinus mariae-josephae, a lupine endemic of basic-lime soils in Eastern Spain.</title>
        <authorList>
            <person name="Duran D."/>
            <person name="Rey L."/>
            <person name="Navarro A."/>
            <person name="Busquets A."/>
            <person name="Imperial J."/>
            <person name="Ruiz-Argueso T."/>
        </authorList>
    </citation>
    <scope>NUCLEOTIDE SEQUENCE [LARGE SCALE GENOMIC DNA]</scope>
    <source>
        <strain evidence="6 7">LmjM3</strain>
    </source>
</reference>
<evidence type="ECO:0000313" key="7">
    <source>
        <dbReference type="Proteomes" id="UP000051913"/>
    </source>
</evidence>
<protein>
    <submittedName>
        <fullName evidence="6">ABC transporter substrate-binding protein</fullName>
    </submittedName>
</protein>
<gene>
    <name evidence="6" type="ORF">CP49_07650</name>
</gene>
<dbReference type="InterPro" id="IPR018389">
    <property type="entry name" value="DctP_fam"/>
</dbReference>
<dbReference type="PIRSF" id="PIRSF006470">
    <property type="entry name" value="DctB"/>
    <property type="match status" value="1"/>
</dbReference>
<evidence type="ECO:0000256" key="1">
    <source>
        <dbReference type="ARBA" id="ARBA00004196"/>
    </source>
</evidence>
<dbReference type="PROSITE" id="PS51318">
    <property type="entry name" value="TAT"/>
    <property type="match status" value="1"/>
</dbReference>
<dbReference type="InterPro" id="IPR038404">
    <property type="entry name" value="TRAP_DctP_sf"/>
</dbReference>
<dbReference type="Pfam" id="PF03480">
    <property type="entry name" value="DctP"/>
    <property type="match status" value="1"/>
</dbReference>
<dbReference type="EMBL" id="LLXX01000090">
    <property type="protein sequence ID" value="KRR07876.1"/>
    <property type="molecule type" value="Genomic_DNA"/>
</dbReference>
<comment type="subcellular location">
    <subcellularLocation>
        <location evidence="1">Cell envelope</location>
    </subcellularLocation>
</comment>
<keyword evidence="3" id="KW-0813">Transport</keyword>
<feature type="signal peptide" evidence="5">
    <location>
        <begin position="1"/>
        <end position="29"/>
    </location>
</feature>
<keyword evidence="4 5" id="KW-0732">Signal</keyword>
<organism evidence="6 7">
    <name type="scientific">Bradyrhizobium valentinum</name>
    <dbReference type="NCBI Taxonomy" id="1518501"/>
    <lineage>
        <taxon>Bacteria</taxon>
        <taxon>Pseudomonadati</taxon>
        <taxon>Pseudomonadota</taxon>
        <taxon>Alphaproteobacteria</taxon>
        <taxon>Hyphomicrobiales</taxon>
        <taxon>Nitrobacteraceae</taxon>
        <taxon>Bradyrhizobium</taxon>
    </lineage>
</organism>
<dbReference type="GO" id="GO:0030288">
    <property type="term" value="C:outer membrane-bounded periplasmic space"/>
    <property type="evidence" value="ECO:0007669"/>
    <property type="project" value="InterPro"/>
</dbReference>